<comment type="subcellular location">
    <subcellularLocation>
        <location evidence="1">Cell inner membrane</location>
        <topology evidence="1">Multi-pass membrane protein</topology>
    </subcellularLocation>
    <subcellularLocation>
        <location evidence="9">Cell membrane</location>
        <topology evidence="9">Multi-pass membrane protein</topology>
    </subcellularLocation>
</comment>
<evidence type="ECO:0000256" key="7">
    <source>
        <dbReference type="ARBA" id="ARBA00023136"/>
    </source>
</evidence>
<dbReference type="OrthoDB" id="9789291at2"/>
<dbReference type="InterPro" id="IPR000045">
    <property type="entry name" value="Prepilin_IV_endopep_pep"/>
</dbReference>
<feature type="transmembrane region" description="Helical" evidence="10">
    <location>
        <begin position="74"/>
        <end position="92"/>
    </location>
</feature>
<feature type="transmembrane region" description="Helical" evidence="10">
    <location>
        <begin position="186"/>
        <end position="209"/>
    </location>
</feature>
<dbReference type="InterPro" id="IPR014032">
    <property type="entry name" value="Peptidase_A24A_bac"/>
</dbReference>
<dbReference type="Pfam" id="PF06750">
    <property type="entry name" value="A24_N_bact"/>
    <property type="match status" value="1"/>
</dbReference>
<evidence type="ECO:0000256" key="8">
    <source>
        <dbReference type="RuleBase" id="RU003793"/>
    </source>
</evidence>
<dbReference type="EC" id="2.1.1.-" evidence="9"/>
<dbReference type="Pfam" id="PF01478">
    <property type="entry name" value="Peptidase_A24"/>
    <property type="match status" value="1"/>
</dbReference>
<evidence type="ECO:0000313" key="13">
    <source>
        <dbReference type="EMBL" id="KHQ52908.1"/>
    </source>
</evidence>
<dbReference type="PANTHER" id="PTHR30487:SF0">
    <property type="entry name" value="PREPILIN LEADER PEPTIDASE_N-METHYLTRANSFERASE-RELATED"/>
    <property type="match status" value="1"/>
</dbReference>
<keyword evidence="9" id="KW-0511">Multifunctional enzyme</keyword>
<gene>
    <name evidence="13" type="ORF">OA50_02452</name>
</gene>
<evidence type="ECO:0000259" key="12">
    <source>
        <dbReference type="Pfam" id="PF06750"/>
    </source>
</evidence>
<name>A0A0B3S1X8_9RHOB</name>
<keyword evidence="3" id="KW-1003">Cell membrane</keyword>
<dbReference type="PRINTS" id="PR00864">
    <property type="entry name" value="PREPILNPTASE"/>
</dbReference>
<evidence type="ECO:0000256" key="3">
    <source>
        <dbReference type="ARBA" id="ARBA00022475"/>
    </source>
</evidence>
<feature type="domain" description="Prepilin type IV endopeptidase peptidase" evidence="11">
    <location>
        <begin position="105"/>
        <end position="210"/>
    </location>
</feature>
<evidence type="ECO:0000256" key="5">
    <source>
        <dbReference type="ARBA" id="ARBA00022692"/>
    </source>
</evidence>
<dbReference type="GO" id="GO:0008168">
    <property type="term" value="F:methyltransferase activity"/>
    <property type="evidence" value="ECO:0007669"/>
    <property type="project" value="UniProtKB-KW"/>
</dbReference>
<dbReference type="AlphaFoldDB" id="A0A0B3S1X8"/>
<keyword evidence="9 13" id="KW-0489">Methyltransferase</keyword>
<dbReference type="GO" id="GO:0006465">
    <property type="term" value="P:signal peptide processing"/>
    <property type="evidence" value="ECO:0007669"/>
    <property type="project" value="TreeGrafter"/>
</dbReference>
<dbReference type="PANTHER" id="PTHR30487">
    <property type="entry name" value="TYPE 4 PREPILIN-LIKE PROTEINS LEADER PEPTIDE-PROCESSING ENZYME"/>
    <property type="match status" value="1"/>
</dbReference>
<feature type="transmembrane region" description="Helical" evidence="10">
    <location>
        <begin position="98"/>
        <end position="116"/>
    </location>
</feature>
<dbReference type="EMBL" id="JSUQ01000009">
    <property type="protein sequence ID" value="KHQ52908.1"/>
    <property type="molecule type" value="Genomic_DNA"/>
</dbReference>
<feature type="domain" description="Prepilin peptidase A24 N-terminal" evidence="12">
    <location>
        <begin position="14"/>
        <end position="91"/>
    </location>
</feature>
<feature type="transmembrane region" description="Helical" evidence="10">
    <location>
        <begin position="123"/>
        <end position="141"/>
    </location>
</feature>
<keyword evidence="9" id="KW-0645">Protease</keyword>
<dbReference type="Proteomes" id="UP000030960">
    <property type="component" value="Unassembled WGS sequence"/>
</dbReference>
<keyword evidence="7 10" id="KW-0472">Membrane</keyword>
<keyword evidence="5 9" id="KW-0812">Transmembrane</keyword>
<dbReference type="EC" id="3.4.23.43" evidence="9"/>
<proteinExistence type="inferred from homology"/>
<sequence>MDVFSTLFLLLIAPAAGSFMAVLADRLPRGEDVVVAPSRCRACKARLGLRDLVPLLSFPLLRGRCRHCGAPVPGWLWLMELAALGLAVLALLRGGTGWEVWCSALLLWLLLALAVSDLRSFRLPDALTAALAALCLGVALVQGALLWALAGGLIGAGSFMALRIAYAALRGREGLGLGDVKLMAGLGALTGPAQLPLLVLVAALMALATALQRHRAPKGDLPLPFGTALCASAGLLWLLRETIL</sequence>
<dbReference type="InterPro" id="IPR010627">
    <property type="entry name" value="Prepilin_pept_A24_N"/>
</dbReference>
<dbReference type="GO" id="GO:0032259">
    <property type="term" value="P:methylation"/>
    <property type="evidence" value="ECO:0007669"/>
    <property type="project" value="UniProtKB-KW"/>
</dbReference>
<keyword evidence="14" id="KW-1185">Reference proteome</keyword>
<comment type="function">
    <text evidence="9">Plays an essential role in type IV pili and type II pseudopili formation by proteolytically removing the leader sequence from substrate proteins and subsequently monomethylating the alpha-amino group of the newly exposed N-terminal phenylalanine.</text>
</comment>
<comment type="caution">
    <text evidence="13">The sequence shown here is derived from an EMBL/GenBank/DDBJ whole genome shotgun (WGS) entry which is preliminary data.</text>
</comment>
<dbReference type="GO" id="GO:0005886">
    <property type="term" value="C:plasma membrane"/>
    <property type="evidence" value="ECO:0007669"/>
    <property type="project" value="UniProtKB-SubCell"/>
</dbReference>
<evidence type="ECO:0000256" key="6">
    <source>
        <dbReference type="ARBA" id="ARBA00022989"/>
    </source>
</evidence>
<dbReference type="PATRIC" id="fig|1515334.3.peg.2468"/>
<evidence type="ECO:0000256" key="10">
    <source>
        <dbReference type="SAM" id="Phobius"/>
    </source>
</evidence>
<comment type="catalytic activity">
    <reaction evidence="9">
        <text>Typically cleaves a -Gly-|-Phe- bond to release an N-terminal, basic peptide of 5-8 residues from type IV prepilin, and then N-methylates the new N-terminal amino group, the methyl donor being S-adenosyl-L-methionine.</text>
        <dbReference type="EC" id="3.4.23.43"/>
    </reaction>
</comment>
<dbReference type="GO" id="GO:0004190">
    <property type="term" value="F:aspartic-type endopeptidase activity"/>
    <property type="evidence" value="ECO:0007669"/>
    <property type="project" value="UniProtKB-EC"/>
</dbReference>
<keyword evidence="9" id="KW-0378">Hydrolase</keyword>
<evidence type="ECO:0000313" key="14">
    <source>
        <dbReference type="Proteomes" id="UP000030960"/>
    </source>
</evidence>
<dbReference type="RefSeq" id="WP_043141565.1">
    <property type="nucleotide sequence ID" value="NZ_JSUQ01000009.1"/>
</dbReference>
<comment type="similarity">
    <text evidence="2 8">Belongs to the peptidase A24 family.</text>
</comment>
<evidence type="ECO:0000256" key="1">
    <source>
        <dbReference type="ARBA" id="ARBA00004429"/>
    </source>
</evidence>
<dbReference type="InterPro" id="IPR050882">
    <property type="entry name" value="Prepilin_peptidase/N-MTase"/>
</dbReference>
<evidence type="ECO:0000259" key="11">
    <source>
        <dbReference type="Pfam" id="PF01478"/>
    </source>
</evidence>
<evidence type="ECO:0000256" key="2">
    <source>
        <dbReference type="ARBA" id="ARBA00005801"/>
    </source>
</evidence>
<evidence type="ECO:0000256" key="9">
    <source>
        <dbReference type="RuleBase" id="RU003794"/>
    </source>
</evidence>
<dbReference type="Gene3D" id="1.20.120.1220">
    <property type="match status" value="1"/>
</dbReference>
<reference evidence="13 14" key="1">
    <citation type="submission" date="2014-10" db="EMBL/GenBank/DDBJ databases">
        <title>Genome sequence of Ponticoccus sp. strain UMTAT08 isolated from clonal culture of toxic dinoflagellate Alexandrium tamiyavanichii.</title>
        <authorList>
            <person name="Gan H.Y."/>
            <person name="Muhd D.-D."/>
            <person name="Mohd Noor M.E."/>
            <person name="Yeong Y.S."/>
            <person name="Usup G."/>
        </authorList>
    </citation>
    <scope>NUCLEOTIDE SEQUENCE [LARGE SCALE GENOMIC DNA]</scope>
    <source>
        <strain evidence="13 14">UMTAT08</strain>
    </source>
</reference>
<organism evidence="13 14">
    <name type="scientific">Mameliella alba</name>
    <dbReference type="NCBI Taxonomy" id="561184"/>
    <lineage>
        <taxon>Bacteria</taxon>
        <taxon>Pseudomonadati</taxon>
        <taxon>Pseudomonadota</taxon>
        <taxon>Alphaproteobacteria</taxon>
        <taxon>Rhodobacterales</taxon>
        <taxon>Roseobacteraceae</taxon>
        <taxon>Mameliella</taxon>
    </lineage>
</organism>
<protein>
    <recommendedName>
        <fullName evidence="9">Prepilin leader peptidase/N-methyltransferase</fullName>
        <ecNumber evidence="9">2.1.1.-</ecNumber>
        <ecNumber evidence="9">3.4.23.43</ecNumber>
    </recommendedName>
</protein>
<accession>A0A0B3S1X8</accession>
<feature type="transmembrane region" description="Helical" evidence="10">
    <location>
        <begin position="147"/>
        <end position="166"/>
    </location>
</feature>
<keyword evidence="6 10" id="KW-1133">Transmembrane helix</keyword>
<evidence type="ECO:0000256" key="4">
    <source>
        <dbReference type="ARBA" id="ARBA00022519"/>
    </source>
</evidence>
<dbReference type="STRING" id="561184.SAMN05216376_11072"/>
<keyword evidence="9 13" id="KW-0808">Transferase</keyword>
<keyword evidence="4" id="KW-0997">Cell inner membrane</keyword>